<dbReference type="Proteomes" id="UP000799776">
    <property type="component" value="Unassembled WGS sequence"/>
</dbReference>
<evidence type="ECO:0000313" key="10">
    <source>
        <dbReference type="Proteomes" id="UP000799776"/>
    </source>
</evidence>
<dbReference type="AlphaFoldDB" id="A0A6A5YFD9"/>
<dbReference type="InterPro" id="IPR048319">
    <property type="entry name" value="Vps52_CC"/>
</dbReference>
<comment type="similarity">
    <text evidence="2">Belongs to the VPS52 family.</text>
</comment>
<dbReference type="InterPro" id="IPR007258">
    <property type="entry name" value="Vps52"/>
</dbReference>
<keyword evidence="5" id="KW-0333">Golgi apparatus</keyword>
<accession>A0A6A5YFD9</accession>
<feature type="region of interest" description="Disordered" evidence="6">
    <location>
        <begin position="1"/>
        <end position="68"/>
    </location>
</feature>
<evidence type="ECO:0000256" key="1">
    <source>
        <dbReference type="ARBA" id="ARBA00004601"/>
    </source>
</evidence>
<keyword evidence="4" id="KW-0653">Protein transport</keyword>
<dbReference type="PANTHER" id="PTHR14190">
    <property type="entry name" value="SUPPRESSOR OF ACTIN MUTATIONS 2/VACUOLAR PROTEIN SORTING 52"/>
    <property type="match status" value="1"/>
</dbReference>
<organism evidence="9 10">
    <name type="scientific">Saccharata proteae CBS 121410</name>
    <dbReference type="NCBI Taxonomy" id="1314787"/>
    <lineage>
        <taxon>Eukaryota</taxon>
        <taxon>Fungi</taxon>
        <taxon>Dikarya</taxon>
        <taxon>Ascomycota</taxon>
        <taxon>Pezizomycotina</taxon>
        <taxon>Dothideomycetes</taxon>
        <taxon>Dothideomycetes incertae sedis</taxon>
        <taxon>Botryosphaeriales</taxon>
        <taxon>Saccharataceae</taxon>
        <taxon>Saccharata</taxon>
    </lineage>
</organism>
<comment type="subcellular location">
    <subcellularLocation>
        <location evidence="1">Golgi apparatus</location>
        <location evidence="1">trans-Golgi network</location>
    </subcellularLocation>
</comment>
<dbReference type="OrthoDB" id="19482at2759"/>
<evidence type="ECO:0000259" key="8">
    <source>
        <dbReference type="Pfam" id="PF20655"/>
    </source>
</evidence>
<dbReference type="PANTHER" id="PTHR14190:SF7">
    <property type="entry name" value="VACUOLAR PROTEIN SORTING-ASSOCIATED PROTEIN 52 HOMOLOG"/>
    <property type="match status" value="1"/>
</dbReference>
<sequence length="681" mass="75970">MWLDRFASHSQQSTPAGTPPQSRSYSPAPRRPYLAPPQQPVRPGLNPRSSSLSLFSPASSTASLPQAARIPNGSALKFQINDSPPPDVPDPLKVLEDIVGAPPRKGAASQDDGQRYHPAEKPAEIITEIDFGGLSLQAFAEADNETQREPYVNTYSSESVDEYDKAKDKFEDLHRSVTACDEVLKSVETYLTGFQADLGAVSAEIETLQTRSSALTTKLENRKVVEKLLGPAVEENSISPTVVKKIAEGPIDDSFLKALQELEKRTKIVNARSKEEQNVKALDDLRPLLEDLTNKAVERARDYIVAQIKALRSPSINAQIIQQQGFLKFKELYAFLAKHQPKLGDEICQAYTNTMRWYYLNHFNRYHESLSKLKFHTVDKYDALGSEETSKRSAPLLGANRTPTAPHDAFSLGRRLDLLKNASNNAITTYLVEEDKTMHYLEVPFRNFNLALIDNASFEYTFLTTYFSSAHSYHALNRTFTQIFEPTFALGQTLTKSLIDNTMDALGILLCVRLNQHFAFELQRRKVPAVESYVNATNMLLWPRFQLVMDAHCKSIAALTASLPGRPAAASLLTSAPKDTQNTAPVALTQKFANFLQGLLALSSEAADDEPVSNSLGRLRGEFDAYLVKRGKGVAEQRKRERFMFNNYSLVVTILEGTDGRLAEDIRSHFEAAKEDYKEVL</sequence>
<feature type="domain" description="Vps52 C-terminal" evidence="8">
    <location>
        <begin position="353"/>
        <end position="679"/>
    </location>
</feature>
<name>A0A6A5YFD9_9PEZI</name>
<dbReference type="GO" id="GO:0019905">
    <property type="term" value="F:syntaxin binding"/>
    <property type="evidence" value="ECO:0007669"/>
    <property type="project" value="TreeGrafter"/>
</dbReference>
<evidence type="ECO:0000256" key="2">
    <source>
        <dbReference type="ARBA" id="ARBA00008180"/>
    </source>
</evidence>
<evidence type="ECO:0000256" key="5">
    <source>
        <dbReference type="ARBA" id="ARBA00023034"/>
    </source>
</evidence>
<feature type="compositionally biased region" description="Low complexity" evidence="6">
    <location>
        <begin position="49"/>
        <end position="65"/>
    </location>
</feature>
<dbReference type="GO" id="GO:0000938">
    <property type="term" value="C:GARP complex"/>
    <property type="evidence" value="ECO:0007669"/>
    <property type="project" value="TreeGrafter"/>
</dbReference>
<feature type="compositionally biased region" description="Polar residues" evidence="6">
    <location>
        <begin position="8"/>
        <end position="25"/>
    </location>
</feature>
<reference evidence="9" key="1">
    <citation type="journal article" date="2020" name="Stud. Mycol.">
        <title>101 Dothideomycetes genomes: a test case for predicting lifestyles and emergence of pathogens.</title>
        <authorList>
            <person name="Haridas S."/>
            <person name="Albert R."/>
            <person name="Binder M."/>
            <person name="Bloem J."/>
            <person name="Labutti K."/>
            <person name="Salamov A."/>
            <person name="Andreopoulos B."/>
            <person name="Baker S."/>
            <person name="Barry K."/>
            <person name="Bills G."/>
            <person name="Bluhm B."/>
            <person name="Cannon C."/>
            <person name="Castanera R."/>
            <person name="Culley D."/>
            <person name="Daum C."/>
            <person name="Ezra D."/>
            <person name="Gonzalez J."/>
            <person name="Henrissat B."/>
            <person name="Kuo A."/>
            <person name="Liang C."/>
            <person name="Lipzen A."/>
            <person name="Lutzoni F."/>
            <person name="Magnuson J."/>
            <person name="Mondo S."/>
            <person name="Nolan M."/>
            <person name="Ohm R."/>
            <person name="Pangilinan J."/>
            <person name="Park H.-J."/>
            <person name="Ramirez L."/>
            <person name="Alfaro M."/>
            <person name="Sun H."/>
            <person name="Tritt A."/>
            <person name="Yoshinaga Y."/>
            <person name="Zwiers L.-H."/>
            <person name="Turgeon B."/>
            <person name="Goodwin S."/>
            <person name="Spatafora J."/>
            <person name="Crous P."/>
            <person name="Grigoriev I."/>
        </authorList>
    </citation>
    <scope>NUCLEOTIDE SEQUENCE</scope>
    <source>
        <strain evidence="9">CBS 121410</strain>
    </source>
</reference>
<keyword evidence="10" id="KW-1185">Reference proteome</keyword>
<evidence type="ECO:0000313" key="9">
    <source>
        <dbReference type="EMBL" id="KAF2089630.1"/>
    </source>
</evidence>
<dbReference type="GO" id="GO:0032456">
    <property type="term" value="P:endocytic recycling"/>
    <property type="evidence" value="ECO:0007669"/>
    <property type="project" value="TreeGrafter"/>
</dbReference>
<evidence type="ECO:0000256" key="6">
    <source>
        <dbReference type="SAM" id="MobiDB-lite"/>
    </source>
</evidence>
<gene>
    <name evidence="9" type="ORF">K490DRAFT_37260</name>
</gene>
<feature type="domain" description="Vps52 coiled-coil" evidence="7">
    <location>
        <begin position="167"/>
        <end position="336"/>
    </location>
</feature>
<dbReference type="Pfam" id="PF20655">
    <property type="entry name" value="Vps52_C"/>
    <property type="match status" value="1"/>
</dbReference>
<evidence type="ECO:0000256" key="4">
    <source>
        <dbReference type="ARBA" id="ARBA00022927"/>
    </source>
</evidence>
<dbReference type="EMBL" id="ML978714">
    <property type="protein sequence ID" value="KAF2089630.1"/>
    <property type="molecule type" value="Genomic_DNA"/>
</dbReference>
<keyword evidence="3" id="KW-0813">Transport</keyword>
<evidence type="ECO:0000256" key="3">
    <source>
        <dbReference type="ARBA" id="ARBA00022448"/>
    </source>
</evidence>
<proteinExistence type="inferred from homology"/>
<dbReference type="GO" id="GO:0015031">
    <property type="term" value="P:protein transport"/>
    <property type="evidence" value="ECO:0007669"/>
    <property type="project" value="UniProtKB-KW"/>
</dbReference>
<dbReference type="Pfam" id="PF04129">
    <property type="entry name" value="Vps52_CC"/>
    <property type="match status" value="1"/>
</dbReference>
<dbReference type="GO" id="GO:0042147">
    <property type="term" value="P:retrograde transport, endosome to Golgi"/>
    <property type="evidence" value="ECO:0007669"/>
    <property type="project" value="TreeGrafter"/>
</dbReference>
<dbReference type="GO" id="GO:0005829">
    <property type="term" value="C:cytosol"/>
    <property type="evidence" value="ECO:0007669"/>
    <property type="project" value="GOC"/>
</dbReference>
<dbReference type="InterPro" id="IPR048361">
    <property type="entry name" value="Vps52_C"/>
</dbReference>
<evidence type="ECO:0000259" key="7">
    <source>
        <dbReference type="Pfam" id="PF04129"/>
    </source>
</evidence>
<protein>
    <submittedName>
        <fullName evidence="9">Vps52-domain-containing protein</fullName>
    </submittedName>
</protein>
<dbReference type="GO" id="GO:0006896">
    <property type="term" value="P:Golgi to vacuole transport"/>
    <property type="evidence" value="ECO:0007669"/>
    <property type="project" value="TreeGrafter"/>
</dbReference>